<evidence type="ECO:0000256" key="8">
    <source>
        <dbReference type="SAM" id="MobiDB-lite"/>
    </source>
</evidence>
<evidence type="ECO:0000259" key="9">
    <source>
        <dbReference type="PROSITE" id="PS50075"/>
    </source>
</evidence>
<dbReference type="Proteomes" id="UP000501179">
    <property type="component" value="Chromosome"/>
</dbReference>
<dbReference type="InterPro" id="IPR009081">
    <property type="entry name" value="PP-bd_ACP"/>
</dbReference>
<dbReference type="SMART" id="SM00822">
    <property type="entry name" value="PKS_KR"/>
    <property type="match status" value="1"/>
</dbReference>
<evidence type="ECO:0000313" key="11">
    <source>
        <dbReference type="EMBL" id="QIQ05512.1"/>
    </source>
</evidence>
<dbReference type="Gene3D" id="3.40.640.10">
    <property type="entry name" value="Type I PLP-dependent aspartate aminotransferase-like (Major domain)"/>
    <property type="match status" value="1"/>
</dbReference>
<dbReference type="EC" id="2.3.1.47" evidence="2"/>
<dbReference type="InterPro" id="IPR020806">
    <property type="entry name" value="PKS_PP-bd"/>
</dbReference>
<comment type="cofactor">
    <cofactor evidence="1">
        <name>pyridoxal 5'-phosphate</name>
        <dbReference type="ChEBI" id="CHEBI:597326"/>
    </cofactor>
</comment>
<feature type="compositionally biased region" description="Low complexity" evidence="8">
    <location>
        <begin position="916"/>
        <end position="929"/>
    </location>
</feature>
<accession>A0A6G9H4Q9</accession>
<dbReference type="InterPro" id="IPR036291">
    <property type="entry name" value="NAD(P)-bd_dom_sf"/>
</dbReference>
<keyword evidence="4" id="KW-0597">Phosphoprotein</keyword>
<dbReference type="InterPro" id="IPR049552">
    <property type="entry name" value="PKS_DH_N"/>
</dbReference>
<feature type="active site" description="Proton acceptor; for dehydratase activity" evidence="7">
    <location>
        <position position="18"/>
    </location>
</feature>
<dbReference type="SMART" id="SM01294">
    <property type="entry name" value="PKS_PP_betabranch"/>
    <property type="match status" value="1"/>
</dbReference>
<evidence type="ECO:0000256" key="6">
    <source>
        <dbReference type="ARBA" id="ARBA00047715"/>
    </source>
</evidence>
<dbReference type="InterPro" id="IPR013968">
    <property type="entry name" value="PKS_KR"/>
</dbReference>
<dbReference type="InterPro" id="IPR020807">
    <property type="entry name" value="PKS_DH"/>
</dbReference>
<feature type="region of interest" description="N-terminal hotdog fold" evidence="7">
    <location>
        <begin position="1"/>
        <end position="118"/>
    </location>
</feature>
<name>A0A6G9H4Q9_9ACTN</name>
<dbReference type="InterPro" id="IPR057326">
    <property type="entry name" value="KR_dom"/>
</dbReference>
<protein>
    <recommendedName>
        <fullName evidence="2">8-amino-7-oxononanoate synthase</fullName>
        <ecNumber evidence="2">2.3.1.47</ecNumber>
    </recommendedName>
</protein>
<dbReference type="PROSITE" id="PS00012">
    <property type="entry name" value="PHOSPHOPANTETHEINE"/>
    <property type="match status" value="1"/>
</dbReference>
<dbReference type="Pfam" id="PF00155">
    <property type="entry name" value="Aminotran_1_2"/>
    <property type="match status" value="1"/>
</dbReference>
<evidence type="ECO:0000256" key="2">
    <source>
        <dbReference type="ARBA" id="ARBA00013187"/>
    </source>
</evidence>
<dbReference type="SMART" id="SM00826">
    <property type="entry name" value="PKS_DH"/>
    <property type="match status" value="1"/>
</dbReference>
<dbReference type="PANTHER" id="PTHR13693">
    <property type="entry name" value="CLASS II AMINOTRANSFERASE/8-AMINO-7-OXONONANOATE SYNTHASE"/>
    <property type="match status" value="1"/>
</dbReference>
<dbReference type="KEGG" id="slia:HA039_27375"/>
<feature type="compositionally biased region" description="Pro residues" evidence="8">
    <location>
        <begin position="813"/>
        <end position="862"/>
    </location>
</feature>
<dbReference type="InterPro" id="IPR042104">
    <property type="entry name" value="PKS_dehydratase_sf"/>
</dbReference>
<dbReference type="InterPro" id="IPR050087">
    <property type="entry name" value="AON_synthase_class-II"/>
</dbReference>
<sequence length="1350" mass="141925">MTGRRSRLGEDDPVVRDHRVGGVPVLPAAAQIDAVLGLCDTTRPDSRWQLDQVAFLAPLALPAAASRPGQGPDAGPRAGVEVEVTVEDAGCAVRSRPHEDAAWVVHSRARATGHALPPPDYLDVSGLRAGCAEAVPLSEVDAWRAASGITYGPAFRAIRSVHRGPGRILALLREPEDASGARPAGHFVPPALLDSVFQCLGMLDDGTAGACLPWYVGRITARRRISGTVLALVERTDAGAGGGDGAATGTPAAGVVRGRATVCNQQGEILLTLDRITLKSAGPAPGRPRPDAPTPEGAVTTTVWQVAEQHPSPARPTPPTGPSLVVSDRTGDPLTDRQEVVHLAPEDLSEDRVDAVLAGTAFREVVYVAPRGLTEAGEARAALHGVFTLVRRLAAHPPMPDLTFVTHTAQSVTGDERVEPFHTALWGLARTLRAEYPRASVRLVDLGGGDTGHDTAVPPHPLDTLPRTPPESALRNGVRYEPAHAPLALPGDGPPLPALAGGTFLVTGGMGGIGLHVAEFLAAEGCAGLTLMGRTEPREGEARERLDRLASRCDLRIVRADVSDPDGLAGTLHGTGPFDGVFHVAGVLRDGLARTLTPDRIDEVFDPKISGVHALDAAFPPDARPGFFALFSSVAAVHGNLGQSGYAAANAYLDGYAARRRALGERWFSLGWGLWTVGMGEGIAEAAASRGIPALRADEGIALLRTALGLPPAHYILSAVPEQKDEQMTLVASEAGLWPSLSAILTKTLHLSDVSPEDSLLDLGLDSMMAVEVAAALAAQGVDVDPVTFFEHATVGELVRHLDARSGATATPAPVPDPVPAPPPATQAAPPTHPAPQSRPAPPHQAAPAPAPTAPTPPPAPRFVPDWDRFRQPEPSPAAPAPALFAPYPSPSHHPAPLHPSAAPTYPVAAQPHPRTAPTHPNTGPTHPGIAQAHPGTPPTPRRTLPGRLSDLPQGSFLDRRIDALSVEDRVVVAQDDYFYEPVIEEAEGSWIKFDGRWFLNLASYSYLGLVGHAYIDQQAQRALERHGTGAHGVRLLAGTLHLHRELELSLARFLGTEDAIVFSSGYMANVATVGALVGPDDVVIGDVYNHASILDGYRLSGAKVITYAHNDLADLERALRTAGDAGRLVVTDAVFSMDGDIADLPGIAALCERYDAPLMVDEAHSLGVLGATGRGITEHFGMDPARVPVKMGTLSKTIPSAGGYVAGSSDLVFALKNNARGWMFSAAVTPPQTAAAKAAIEVMEAAPGLAGELRLLTGRYRDKLRRLGFDTLASESPVVPILCSTAEQAQAMARLCQRDGLFVQPIVYPAVPRALPRLRTIVNLSHTDQDLDEALVTLEKAGRRVGLIA</sequence>
<reference evidence="11 12" key="1">
    <citation type="submission" date="2020-03" db="EMBL/GenBank/DDBJ databases">
        <title>A novel species.</title>
        <authorList>
            <person name="Gao J."/>
        </authorList>
    </citation>
    <scope>NUCLEOTIDE SEQUENCE [LARGE SCALE GENOMIC DNA]</scope>
    <source>
        <strain evidence="11 12">QMT-12</strain>
    </source>
</reference>
<dbReference type="Gene3D" id="3.90.1150.10">
    <property type="entry name" value="Aspartate Aminotransferase, domain 1"/>
    <property type="match status" value="1"/>
</dbReference>
<dbReference type="Pfam" id="PF08659">
    <property type="entry name" value="KR"/>
    <property type="match status" value="1"/>
</dbReference>
<keyword evidence="5 11" id="KW-0808">Transferase</keyword>
<dbReference type="GO" id="GO:0031177">
    <property type="term" value="F:phosphopantetheine binding"/>
    <property type="evidence" value="ECO:0007669"/>
    <property type="project" value="InterPro"/>
</dbReference>
<dbReference type="Pfam" id="PF00550">
    <property type="entry name" value="PP-binding"/>
    <property type="match status" value="1"/>
</dbReference>
<evidence type="ECO:0000259" key="10">
    <source>
        <dbReference type="PROSITE" id="PS52019"/>
    </source>
</evidence>
<comment type="catalytic activity">
    <reaction evidence="6">
        <text>6-carboxyhexanoyl-[ACP] + L-alanine + H(+) = (8S)-8-amino-7-oxononanoate + holo-[ACP] + CO2</text>
        <dbReference type="Rhea" id="RHEA:42288"/>
        <dbReference type="Rhea" id="RHEA-COMP:9685"/>
        <dbReference type="Rhea" id="RHEA-COMP:9955"/>
        <dbReference type="ChEBI" id="CHEBI:15378"/>
        <dbReference type="ChEBI" id="CHEBI:16526"/>
        <dbReference type="ChEBI" id="CHEBI:57972"/>
        <dbReference type="ChEBI" id="CHEBI:64479"/>
        <dbReference type="ChEBI" id="CHEBI:78846"/>
        <dbReference type="ChEBI" id="CHEBI:149468"/>
        <dbReference type="EC" id="2.3.1.47"/>
    </reaction>
</comment>
<dbReference type="GO" id="GO:0008710">
    <property type="term" value="F:8-amino-7-oxononanoate synthase activity"/>
    <property type="evidence" value="ECO:0007669"/>
    <property type="project" value="UniProtKB-EC"/>
</dbReference>
<dbReference type="InterPro" id="IPR049900">
    <property type="entry name" value="PKS_mFAS_DH"/>
</dbReference>
<dbReference type="CDD" id="cd06454">
    <property type="entry name" value="KBL_like"/>
    <property type="match status" value="1"/>
</dbReference>
<feature type="compositionally biased region" description="Pro residues" evidence="8">
    <location>
        <begin position="888"/>
        <end position="898"/>
    </location>
</feature>
<feature type="region of interest" description="Disordered" evidence="8">
    <location>
        <begin position="807"/>
        <end position="952"/>
    </location>
</feature>
<dbReference type="InterPro" id="IPR015424">
    <property type="entry name" value="PyrdxlP-dep_Trfase"/>
</dbReference>
<dbReference type="EMBL" id="CP050177">
    <property type="protein sequence ID" value="QIQ05512.1"/>
    <property type="molecule type" value="Genomic_DNA"/>
</dbReference>
<dbReference type="PROSITE" id="PS52019">
    <property type="entry name" value="PKS_MFAS_DH"/>
    <property type="match status" value="1"/>
</dbReference>
<dbReference type="SMART" id="SM00823">
    <property type="entry name" value="PKS_PP"/>
    <property type="match status" value="1"/>
</dbReference>
<evidence type="ECO:0000313" key="12">
    <source>
        <dbReference type="Proteomes" id="UP000501179"/>
    </source>
</evidence>
<dbReference type="Gene3D" id="3.40.50.720">
    <property type="entry name" value="NAD(P)-binding Rossmann-like Domain"/>
    <property type="match status" value="1"/>
</dbReference>
<organism evidence="11 12">
    <name type="scientific">Streptomyces liangshanensis</name>
    <dbReference type="NCBI Taxonomy" id="2717324"/>
    <lineage>
        <taxon>Bacteria</taxon>
        <taxon>Bacillati</taxon>
        <taxon>Actinomycetota</taxon>
        <taxon>Actinomycetes</taxon>
        <taxon>Kitasatosporales</taxon>
        <taxon>Streptomycetaceae</taxon>
        <taxon>Streptomyces</taxon>
    </lineage>
</organism>
<evidence type="ECO:0000256" key="5">
    <source>
        <dbReference type="ARBA" id="ARBA00022679"/>
    </source>
</evidence>
<dbReference type="GO" id="GO:0008483">
    <property type="term" value="F:transaminase activity"/>
    <property type="evidence" value="ECO:0007669"/>
    <property type="project" value="UniProtKB-KW"/>
</dbReference>
<dbReference type="SUPFAM" id="SSF47336">
    <property type="entry name" value="ACP-like"/>
    <property type="match status" value="1"/>
</dbReference>
<feature type="region of interest" description="Disordered" evidence="8">
    <location>
        <begin position="449"/>
        <end position="471"/>
    </location>
</feature>
<keyword evidence="11" id="KW-0032">Aminotransferase</keyword>
<evidence type="ECO:0000256" key="4">
    <source>
        <dbReference type="ARBA" id="ARBA00022553"/>
    </source>
</evidence>
<gene>
    <name evidence="11" type="ORF">HA039_27375</name>
</gene>
<dbReference type="RefSeq" id="WP_167034012.1">
    <property type="nucleotide sequence ID" value="NZ_CP050177.1"/>
</dbReference>
<dbReference type="SUPFAM" id="SSF51735">
    <property type="entry name" value="NAD(P)-binding Rossmann-fold domains"/>
    <property type="match status" value="2"/>
</dbReference>
<feature type="domain" description="PKS/mFAS DH" evidence="10">
    <location>
        <begin position="1"/>
        <end position="287"/>
    </location>
</feature>
<dbReference type="InterPro" id="IPR049551">
    <property type="entry name" value="PKS_DH_C"/>
</dbReference>
<dbReference type="Pfam" id="PF14765">
    <property type="entry name" value="PS-DH"/>
    <property type="match status" value="1"/>
</dbReference>
<dbReference type="Pfam" id="PF21089">
    <property type="entry name" value="PKS_DH_N"/>
    <property type="match status" value="1"/>
</dbReference>
<dbReference type="InterPro" id="IPR004839">
    <property type="entry name" value="Aminotransferase_I/II_large"/>
</dbReference>
<dbReference type="InterPro" id="IPR015422">
    <property type="entry name" value="PyrdxlP-dep_Trfase_small"/>
</dbReference>
<dbReference type="InterPro" id="IPR006162">
    <property type="entry name" value="Ppantetheine_attach_site"/>
</dbReference>
<evidence type="ECO:0000256" key="3">
    <source>
        <dbReference type="ARBA" id="ARBA00022450"/>
    </source>
</evidence>
<dbReference type="CDD" id="cd08953">
    <property type="entry name" value="KR_2_SDR_x"/>
    <property type="match status" value="1"/>
</dbReference>
<evidence type="ECO:0000256" key="1">
    <source>
        <dbReference type="ARBA" id="ARBA00001933"/>
    </source>
</evidence>
<keyword evidence="12" id="KW-1185">Reference proteome</keyword>
<dbReference type="GO" id="GO:0017000">
    <property type="term" value="P:antibiotic biosynthetic process"/>
    <property type="evidence" value="ECO:0007669"/>
    <property type="project" value="UniProtKB-ARBA"/>
</dbReference>
<dbReference type="Gene3D" id="1.10.1200.10">
    <property type="entry name" value="ACP-like"/>
    <property type="match status" value="1"/>
</dbReference>
<keyword evidence="3" id="KW-0596">Phosphopantetheine</keyword>
<dbReference type="InterPro" id="IPR015421">
    <property type="entry name" value="PyrdxlP-dep_Trfase_major"/>
</dbReference>
<proteinExistence type="predicted"/>
<dbReference type="SUPFAM" id="SSF53383">
    <property type="entry name" value="PLP-dependent transferases"/>
    <property type="match status" value="1"/>
</dbReference>
<feature type="region of interest" description="C-terminal hotdog fold" evidence="7">
    <location>
        <begin position="132"/>
        <end position="287"/>
    </location>
</feature>
<evidence type="ECO:0000256" key="7">
    <source>
        <dbReference type="PROSITE-ProRule" id="PRU01363"/>
    </source>
</evidence>
<dbReference type="InterPro" id="IPR036736">
    <property type="entry name" value="ACP-like_sf"/>
</dbReference>
<dbReference type="PROSITE" id="PS50075">
    <property type="entry name" value="CARRIER"/>
    <property type="match status" value="1"/>
</dbReference>
<dbReference type="Gene3D" id="3.10.129.110">
    <property type="entry name" value="Polyketide synthase dehydratase"/>
    <property type="match status" value="1"/>
</dbReference>
<dbReference type="GO" id="GO:0030170">
    <property type="term" value="F:pyridoxal phosphate binding"/>
    <property type="evidence" value="ECO:0007669"/>
    <property type="project" value="InterPro"/>
</dbReference>
<feature type="region of interest" description="Disordered" evidence="8">
    <location>
        <begin position="308"/>
        <end position="331"/>
    </location>
</feature>
<feature type="active site" description="Proton donor; for dehydratase activity" evidence="7">
    <location>
        <position position="194"/>
    </location>
</feature>
<feature type="domain" description="Carrier" evidence="9">
    <location>
        <begin position="732"/>
        <end position="806"/>
    </location>
</feature>